<protein>
    <submittedName>
        <fullName evidence="1">Uncharacterized protein</fullName>
    </submittedName>
</protein>
<gene>
    <name evidence="1" type="ORF">HPB52_014716</name>
</gene>
<comment type="caution">
    <text evidence="1">The sequence shown here is derived from an EMBL/GenBank/DDBJ whole genome shotgun (WGS) entry which is preliminary data.</text>
</comment>
<keyword evidence="2" id="KW-1185">Reference proteome</keyword>
<evidence type="ECO:0000313" key="2">
    <source>
        <dbReference type="Proteomes" id="UP000821837"/>
    </source>
</evidence>
<name>A0A9D4TAH2_RHISA</name>
<sequence>MGPKRTCFACSSVASEDLSIPDDCVVDALVLQEYSKDTSSERSVSFGALAISREFCGLRGVECLDGENETELSSLLTARQPRDR</sequence>
<reference evidence="1" key="2">
    <citation type="submission" date="2021-09" db="EMBL/GenBank/DDBJ databases">
        <authorList>
            <person name="Jia N."/>
            <person name="Wang J."/>
            <person name="Shi W."/>
            <person name="Du L."/>
            <person name="Sun Y."/>
            <person name="Zhan W."/>
            <person name="Jiang J."/>
            <person name="Wang Q."/>
            <person name="Zhang B."/>
            <person name="Ji P."/>
            <person name="Sakyi L.B."/>
            <person name="Cui X."/>
            <person name="Yuan T."/>
            <person name="Jiang B."/>
            <person name="Yang W."/>
            <person name="Lam T.T.-Y."/>
            <person name="Chang Q."/>
            <person name="Ding S."/>
            <person name="Wang X."/>
            <person name="Zhu J."/>
            <person name="Ruan X."/>
            <person name="Zhao L."/>
            <person name="Wei J."/>
            <person name="Que T."/>
            <person name="Du C."/>
            <person name="Cheng J."/>
            <person name="Dai P."/>
            <person name="Han X."/>
            <person name="Huang E."/>
            <person name="Gao Y."/>
            <person name="Liu J."/>
            <person name="Shao H."/>
            <person name="Ye R."/>
            <person name="Li L."/>
            <person name="Wei W."/>
            <person name="Wang X."/>
            <person name="Wang C."/>
            <person name="Huo Q."/>
            <person name="Li W."/>
            <person name="Guo W."/>
            <person name="Chen H."/>
            <person name="Chen S."/>
            <person name="Zhou L."/>
            <person name="Zhou L."/>
            <person name="Ni X."/>
            <person name="Tian J."/>
            <person name="Zhou Y."/>
            <person name="Sheng Y."/>
            <person name="Liu T."/>
            <person name="Pan Y."/>
            <person name="Xia L."/>
            <person name="Li J."/>
            <person name="Zhao F."/>
            <person name="Cao W."/>
        </authorList>
    </citation>
    <scope>NUCLEOTIDE SEQUENCE</scope>
    <source>
        <strain evidence="1">Rsan-2018</strain>
        <tissue evidence="1">Larvae</tissue>
    </source>
</reference>
<reference evidence="1" key="1">
    <citation type="journal article" date="2020" name="Cell">
        <title>Large-Scale Comparative Analyses of Tick Genomes Elucidate Their Genetic Diversity and Vector Capacities.</title>
        <authorList>
            <consortium name="Tick Genome and Microbiome Consortium (TIGMIC)"/>
            <person name="Jia N."/>
            <person name="Wang J."/>
            <person name="Shi W."/>
            <person name="Du L."/>
            <person name="Sun Y."/>
            <person name="Zhan W."/>
            <person name="Jiang J.F."/>
            <person name="Wang Q."/>
            <person name="Zhang B."/>
            <person name="Ji P."/>
            <person name="Bell-Sakyi L."/>
            <person name="Cui X.M."/>
            <person name="Yuan T.T."/>
            <person name="Jiang B.G."/>
            <person name="Yang W.F."/>
            <person name="Lam T.T."/>
            <person name="Chang Q.C."/>
            <person name="Ding S.J."/>
            <person name="Wang X.J."/>
            <person name="Zhu J.G."/>
            <person name="Ruan X.D."/>
            <person name="Zhao L."/>
            <person name="Wei J.T."/>
            <person name="Ye R.Z."/>
            <person name="Que T.C."/>
            <person name="Du C.H."/>
            <person name="Zhou Y.H."/>
            <person name="Cheng J.X."/>
            <person name="Dai P.F."/>
            <person name="Guo W.B."/>
            <person name="Han X.H."/>
            <person name="Huang E.J."/>
            <person name="Li L.F."/>
            <person name="Wei W."/>
            <person name="Gao Y.C."/>
            <person name="Liu J.Z."/>
            <person name="Shao H.Z."/>
            <person name="Wang X."/>
            <person name="Wang C.C."/>
            <person name="Yang T.C."/>
            <person name="Huo Q.B."/>
            <person name="Li W."/>
            <person name="Chen H.Y."/>
            <person name="Chen S.E."/>
            <person name="Zhou L.G."/>
            <person name="Ni X.B."/>
            <person name="Tian J.H."/>
            <person name="Sheng Y."/>
            <person name="Liu T."/>
            <person name="Pan Y.S."/>
            <person name="Xia L.Y."/>
            <person name="Li J."/>
            <person name="Zhao F."/>
            <person name="Cao W.C."/>
        </authorList>
    </citation>
    <scope>NUCLEOTIDE SEQUENCE</scope>
    <source>
        <strain evidence="1">Rsan-2018</strain>
    </source>
</reference>
<organism evidence="1 2">
    <name type="scientific">Rhipicephalus sanguineus</name>
    <name type="common">Brown dog tick</name>
    <name type="synonym">Ixodes sanguineus</name>
    <dbReference type="NCBI Taxonomy" id="34632"/>
    <lineage>
        <taxon>Eukaryota</taxon>
        <taxon>Metazoa</taxon>
        <taxon>Ecdysozoa</taxon>
        <taxon>Arthropoda</taxon>
        <taxon>Chelicerata</taxon>
        <taxon>Arachnida</taxon>
        <taxon>Acari</taxon>
        <taxon>Parasitiformes</taxon>
        <taxon>Ixodida</taxon>
        <taxon>Ixodoidea</taxon>
        <taxon>Ixodidae</taxon>
        <taxon>Rhipicephalinae</taxon>
        <taxon>Rhipicephalus</taxon>
        <taxon>Rhipicephalus</taxon>
    </lineage>
</organism>
<proteinExistence type="predicted"/>
<evidence type="ECO:0000313" key="1">
    <source>
        <dbReference type="EMBL" id="KAH7983845.1"/>
    </source>
</evidence>
<accession>A0A9D4TAH2</accession>
<dbReference type="Proteomes" id="UP000821837">
    <property type="component" value="Chromosome 1"/>
</dbReference>
<dbReference type="AlphaFoldDB" id="A0A9D4TAH2"/>
<dbReference type="EMBL" id="JABSTV010001245">
    <property type="protein sequence ID" value="KAH7983845.1"/>
    <property type="molecule type" value="Genomic_DNA"/>
</dbReference>